<proteinExistence type="predicted"/>
<dbReference type="Proteomes" id="UP000585638">
    <property type="component" value="Unassembled WGS sequence"/>
</dbReference>
<reference evidence="1 2" key="1">
    <citation type="submission" date="2020-08" db="EMBL/GenBank/DDBJ databases">
        <title>Sequencing the genomes of 1000 actinobacteria strains.</title>
        <authorList>
            <person name="Klenk H.-P."/>
        </authorList>
    </citation>
    <scope>NUCLEOTIDE SEQUENCE [LARGE SCALE GENOMIC DNA]</scope>
    <source>
        <strain evidence="1 2">DSM 43851</strain>
    </source>
</reference>
<name>A0A7W9NIK3_9PSEU</name>
<evidence type="ECO:0000313" key="1">
    <source>
        <dbReference type="EMBL" id="MBB5893406.1"/>
    </source>
</evidence>
<dbReference type="AlphaFoldDB" id="A0A7W9NIK3"/>
<evidence type="ECO:0000313" key="2">
    <source>
        <dbReference type="Proteomes" id="UP000585638"/>
    </source>
</evidence>
<dbReference type="RefSeq" id="WP_312890286.1">
    <property type="nucleotide sequence ID" value="NZ_JACHIR010000001.1"/>
</dbReference>
<dbReference type="EMBL" id="JACHIR010000001">
    <property type="protein sequence ID" value="MBB5893406.1"/>
    <property type="molecule type" value="Genomic_DNA"/>
</dbReference>
<gene>
    <name evidence="1" type="ORF">BJ998_004602</name>
</gene>
<accession>A0A7W9NIK3</accession>
<comment type="caution">
    <text evidence="1">The sequence shown here is derived from an EMBL/GenBank/DDBJ whole genome shotgun (WGS) entry which is preliminary data.</text>
</comment>
<sequence>MLGIPVMKLAVIGGVGVVAFALIAHRNAGASQSNAQCAFTVNADVLNVRAGPSTADRVVGRLVQSQPVTAQPVVQNGFRQLDGARWASVDYLVAASGNTC</sequence>
<protein>
    <submittedName>
        <fullName evidence="1">Uncharacterized protein YraI</fullName>
    </submittedName>
</protein>
<dbReference type="Gene3D" id="2.30.30.40">
    <property type="entry name" value="SH3 Domains"/>
    <property type="match status" value="1"/>
</dbReference>
<organism evidence="1 2">
    <name type="scientific">Kutzneria kofuensis</name>
    <dbReference type="NCBI Taxonomy" id="103725"/>
    <lineage>
        <taxon>Bacteria</taxon>
        <taxon>Bacillati</taxon>
        <taxon>Actinomycetota</taxon>
        <taxon>Actinomycetes</taxon>
        <taxon>Pseudonocardiales</taxon>
        <taxon>Pseudonocardiaceae</taxon>
        <taxon>Kutzneria</taxon>
    </lineage>
</organism>
<keyword evidence="2" id="KW-1185">Reference proteome</keyword>